<dbReference type="EMBL" id="KN832019">
    <property type="protein sequence ID" value="KIN98118.1"/>
    <property type="molecule type" value="Genomic_DNA"/>
</dbReference>
<organism evidence="1 2">
    <name type="scientific">Pisolithus tinctorius Marx 270</name>
    <dbReference type="NCBI Taxonomy" id="870435"/>
    <lineage>
        <taxon>Eukaryota</taxon>
        <taxon>Fungi</taxon>
        <taxon>Dikarya</taxon>
        <taxon>Basidiomycota</taxon>
        <taxon>Agaricomycotina</taxon>
        <taxon>Agaricomycetes</taxon>
        <taxon>Agaricomycetidae</taxon>
        <taxon>Boletales</taxon>
        <taxon>Sclerodermatineae</taxon>
        <taxon>Pisolithaceae</taxon>
        <taxon>Pisolithus</taxon>
    </lineage>
</organism>
<protein>
    <submittedName>
        <fullName evidence="1">Uncharacterized protein</fullName>
    </submittedName>
</protein>
<accession>A0A0C3NS49</accession>
<gene>
    <name evidence="1" type="ORF">M404DRAFT_1005639</name>
</gene>
<proteinExistence type="predicted"/>
<evidence type="ECO:0000313" key="2">
    <source>
        <dbReference type="Proteomes" id="UP000054217"/>
    </source>
</evidence>
<reference evidence="1 2" key="1">
    <citation type="submission" date="2014-04" db="EMBL/GenBank/DDBJ databases">
        <authorList>
            <consortium name="DOE Joint Genome Institute"/>
            <person name="Kuo A."/>
            <person name="Kohler A."/>
            <person name="Costa M.D."/>
            <person name="Nagy L.G."/>
            <person name="Floudas D."/>
            <person name="Copeland A."/>
            <person name="Barry K.W."/>
            <person name="Cichocki N."/>
            <person name="Veneault-Fourrey C."/>
            <person name="LaButti K."/>
            <person name="Lindquist E.A."/>
            <person name="Lipzen A."/>
            <person name="Lundell T."/>
            <person name="Morin E."/>
            <person name="Murat C."/>
            <person name="Sun H."/>
            <person name="Tunlid A."/>
            <person name="Henrissat B."/>
            <person name="Grigoriev I.V."/>
            <person name="Hibbett D.S."/>
            <person name="Martin F."/>
            <person name="Nordberg H.P."/>
            <person name="Cantor M.N."/>
            <person name="Hua S.X."/>
        </authorList>
    </citation>
    <scope>NUCLEOTIDE SEQUENCE [LARGE SCALE GENOMIC DNA]</scope>
    <source>
        <strain evidence="1 2">Marx 270</strain>
    </source>
</reference>
<evidence type="ECO:0000313" key="1">
    <source>
        <dbReference type="EMBL" id="KIN98118.1"/>
    </source>
</evidence>
<name>A0A0C3NS49_PISTI</name>
<dbReference type="InParanoid" id="A0A0C3NS49"/>
<dbReference type="AlphaFoldDB" id="A0A0C3NS49"/>
<sequence length="61" mass="7124">MEWIWTPSTSFVDGYYLRTLTISHWVRPRNANSDSQHPASLATPYLRDGILDIFTIAIKHY</sequence>
<keyword evidence="2" id="KW-1185">Reference proteome</keyword>
<dbReference type="HOGENOM" id="CLU_2923662_0_0_1"/>
<reference evidence="2" key="2">
    <citation type="submission" date="2015-01" db="EMBL/GenBank/DDBJ databases">
        <title>Evolutionary Origins and Diversification of the Mycorrhizal Mutualists.</title>
        <authorList>
            <consortium name="DOE Joint Genome Institute"/>
            <consortium name="Mycorrhizal Genomics Consortium"/>
            <person name="Kohler A."/>
            <person name="Kuo A."/>
            <person name="Nagy L.G."/>
            <person name="Floudas D."/>
            <person name="Copeland A."/>
            <person name="Barry K.W."/>
            <person name="Cichocki N."/>
            <person name="Veneault-Fourrey C."/>
            <person name="LaButti K."/>
            <person name="Lindquist E.A."/>
            <person name="Lipzen A."/>
            <person name="Lundell T."/>
            <person name="Morin E."/>
            <person name="Murat C."/>
            <person name="Riley R."/>
            <person name="Ohm R."/>
            <person name="Sun H."/>
            <person name="Tunlid A."/>
            <person name="Henrissat B."/>
            <person name="Grigoriev I.V."/>
            <person name="Hibbett D.S."/>
            <person name="Martin F."/>
        </authorList>
    </citation>
    <scope>NUCLEOTIDE SEQUENCE [LARGE SCALE GENOMIC DNA]</scope>
    <source>
        <strain evidence="2">Marx 270</strain>
    </source>
</reference>
<dbReference type="Proteomes" id="UP000054217">
    <property type="component" value="Unassembled WGS sequence"/>
</dbReference>